<protein>
    <submittedName>
        <fullName evidence="2">Uncharacterized protein</fullName>
    </submittedName>
</protein>
<name>A0A1E3NF90_9ASCO</name>
<evidence type="ECO:0000313" key="3">
    <source>
        <dbReference type="Proteomes" id="UP000094455"/>
    </source>
</evidence>
<keyword evidence="1" id="KW-0175">Coiled coil</keyword>
<accession>A0A1E3NF90</accession>
<evidence type="ECO:0000313" key="2">
    <source>
        <dbReference type="EMBL" id="ODQ44789.1"/>
    </source>
</evidence>
<dbReference type="GeneID" id="30178590"/>
<feature type="coiled-coil region" evidence="1">
    <location>
        <begin position="28"/>
        <end position="62"/>
    </location>
</feature>
<reference evidence="2 3" key="1">
    <citation type="journal article" date="2016" name="Proc. Natl. Acad. Sci. U.S.A.">
        <title>Comparative genomics of biotechnologically important yeasts.</title>
        <authorList>
            <person name="Riley R."/>
            <person name="Haridas S."/>
            <person name="Wolfe K.H."/>
            <person name="Lopes M.R."/>
            <person name="Hittinger C.T."/>
            <person name="Goeker M."/>
            <person name="Salamov A.A."/>
            <person name="Wisecaver J.H."/>
            <person name="Long T.M."/>
            <person name="Calvey C.H."/>
            <person name="Aerts A.L."/>
            <person name="Barry K.W."/>
            <person name="Choi C."/>
            <person name="Clum A."/>
            <person name="Coughlan A.Y."/>
            <person name="Deshpande S."/>
            <person name="Douglass A.P."/>
            <person name="Hanson S.J."/>
            <person name="Klenk H.-P."/>
            <person name="LaButti K.M."/>
            <person name="Lapidus A."/>
            <person name="Lindquist E.A."/>
            <person name="Lipzen A.M."/>
            <person name="Meier-Kolthoff J.P."/>
            <person name="Ohm R.A."/>
            <person name="Otillar R.P."/>
            <person name="Pangilinan J.L."/>
            <person name="Peng Y."/>
            <person name="Rokas A."/>
            <person name="Rosa C.A."/>
            <person name="Scheuner C."/>
            <person name="Sibirny A.A."/>
            <person name="Slot J.C."/>
            <person name="Stielow J.B."/>
            <person name="Sun H."/>
            <person name="Kurtzman C.P."/>
            <person name="Blackwell M."/>
            <person name="Grigoriev I.V."/>
            <person name="Jeffries T.W."/>
        </authorList>
    </citation>
    <scope>NUCLEOTIDE SEQUENCE [LARGE SCALE GENOMIC DNA]</scope>
    <source>
        <strain evidence="2 3">NRRL Y-2026</strain>
    </source>
</reference>
<dbReference type="OrthoDB" id="10475409at2759"/>
<dbReference type="AlphaFoldDB" id="A0A1E3NF90"/>
<evidence type="ECO:0000256" key="1">
    <source>
        <dbReference type="SAM" id="Coils"/>
    </source>
</evidence>
<dbReference type="EMBL" id="KV454006">
    <property type="protein sequence ID" value="ODQ44789.1"/>
    <property type="molecule type" value="Genomic_DNA"/>
</dbReference>
<organism evidence="2 3">
    <name type="scientific">Pichia membranifaciens NRRL Y-2026</name>
    <dbReference type="NCBI Taxonomy" id="763406"/>
    <lineage>
        <taxon>Eukaryota</taxon>
        <taxon>Fungi</taxon>
        <taxon>Dikarya</taxon>
        <taxon>Ascomycota</taxon>
        <taxon>Saccharomycotina</taxon>
        <taxon>Pichiomycetes</taxon>
        <taxon>Pichiales</taxon>
        <taxon>Pichiaceae</taxon>
        <taxon>Pichia</taxon>
    </lineage>
</organism>
<dbReference type="RefSeq" id="XP_019015902.1">
    <property type="nucleotide sequence ID" value="XM_019161903.1"/>
</dbReference>
<keyword evidence="3" id="KW-1185">Reference proteome</keyword>
<proteinExistence type="predicted"/>
<sequence length="264" mass="30237">MDFDDYYSQNLPQVSPIVPTTQVRDLTASQTQRLLDRLLQELDDENTDLETLEKMFADLSLKTGIDYRVWSKQNLPLTLEMENSTAQSNDDSSGSNVQTADNDLLRQLDFRDKENNIHNDSDDYNSERALLLSLLHREKKLSRHYESLISSYETLMAYTAMGVRERREQNYGIYTTEDLQNQSPDRKSQVDNGIGIEGRTSIRSIQSIQIARSLKSRAEALKKNADILQLLARQKRQDTQLVKNLITSEAEQLAAELNKKDSSS</sequence>
<dbReference type="Proteomes" id="UP000094455">
    <property type="component" value="Unassembled WGS sequence"/>
</dbReference>
<gene>
    <name evidence="2" type="ORF">PICMEDRAFT_18174</name>
</gene>
<feature type="coiled-coil region" evidence="1">
    <location>
        <begin position="211"/>
        <end position="238"/>
    </location>
</feature>